<evidence type="ECO:0000256" key="5">
    <source>
        <dbReference type="ARBA" id="ARBA00023136"/>
    </source>
</evidence>
<evidence type="ECO:0000259" key="7">
    <source>
        <dbReference type="Pfam" id="PF01545"/>
    </source>
</evidence>
<evidence type="ECO:0000256" key="2">
    <source>
        <dbReference type="ARBA" id="ARBA00022448"/>
    </source>
</evidence>
<feature type="domain" description="Cation efflux protein transmembrane" evidence="7">
    <location>
        <begin position="10"/>
        <end position="211"/>
    </location>
</feature>
<keyword evidence="4 6" id="KW-1133">Transmembrane helix</keyword>
<dbReference type="EMBL" id="SORE01000017">
    <property type="protein sequence ID" value="TDY43912.1"/>
    <property type="molecule type" value="Genomic_DNA"/>
</dbReference>
<accession>A0A4R8LJF3</accession>
<comment type="subcellular location">
    <subcellularLocation>
        <location evidence="1">Membrane</location>
        <topology evidence="1">Multi-pass membrane protein</topology>
    </subcellularLocation>
</comment>
<feature type="transmembrane region" description="Helical" evidence="6">
    <location>
        <begin position="189"/>
        <end position="209"/>
    </location>
</feature>
<dbReference type="InterPro" id="IPR058533">
    <property type="entry name" value="Cation_efflux_TM"/>
</dbReference>
<evidence type="ECO:0000256" key="6">
    <source>
        <dbReference type="SAM" id="Phobius"/>
    </source>
</evidence>
<evidence type="ECO:0000256" key="1">
    <source>
        <dbReference type="ARBA" id="ARBA00004141"/>
    </source>
</evidence>
<evidence type="ECO:0000313" key="8">
    <source>
        <dbReference type="EMBL" id="TDY43912.1"/>
    </source>
</evidence>
<dbReference type="InterPro" id="IPR002524">
    <property type="entry name" value="Cation_efflux"/>
</dbReference>
<dbReference type="RefSeq" id="WP_134194374.1">
    <property type="nucleotide sequence ID" value="NZ_JBHLUW010000016.1"/>
</dbReference>
<keyword evidence="3 6" id="KW-0812">Transmembrane</keyword>
<evidence type="ECO:0000256" key="3">
    <source>
        <dbReference type="ARBA" id="ARBA00022692"/>
    </source>
</evidence>
<dbReference type="GO" id="GO:0016020">
    <property type="term" value="C:membrane"/>
    <property type="evidence" value="ECO:0007669"/>
    <property type="project" value="UniProtKB-SubCell"/>
</dbReference>
<dbReference type="Gene3D" id="1.20.1510.10">
    <property type="entry name" value="Cation efflux protein transmembrane domain"/>
    <property type="match status" value="1"/>
</dbReference>
<dbReference type="NCBIfam" id="TIGR01297">
    <property type="entry name" value="CDF"/>
    <property type="match status" value="1"/>
</dbReference>
<keyword evidence="5 6" id="KW-0472">Membrane</keyword>
<dbReference type="PANTHER" id="PTHR13414">
    <property type="entry name" value="HUEL-CATION TRANSPORTER"/>
    <property type="match status" value="1"/>
</dbReference>
<evidence type="ECO:0000256" key="4">
    <source>
        <dbReference type="ARBA" id="ARBA00022989"/>
    </source>
</evidence>
<evidence type="ECO:0000313" key="9">
    <source>
        <dbReference type="Proteomes" id="UP000295509"/>
    </source>
</evidence>
<dbReference type="GO" id="GO:0008324">
    <property type="term" value="F:monoatomic cation transmembrane transporter activity"/>
    <property type="evidence" value="ECO:0007669"/>
    <property type="project" value="InterPro"/>
</dbReference>
<proteinExistence type="predicted"/>
<dbReference type="OrthoDB" id="9806522at2"/>
<dbReference type="Proteomes" id="UP000295509">
    <property type="component" value="Unassembled WGS sequence"/>
</dbReference>
<keyword evidence="2" id="KW-0813">Transport</keyword>
<name>A0A4R8LJF3_9BURK</name>
<dbReference type="SUPFAM" id="SSF161111">
    <property type="entry name" value="Cation efflux protein transmembrane domain-like"/>
    <property type="match status" value="1"/>
</dbReference>
<feature type="transmembrane region" description="Helical" evidence="6">
    <location>
        <begin position="76"/>
        <end position="100"/>
    </location>
</feature>
<dbReference type="PANTHER" id="PTHR13414:SF9">
    <property type="entry name" value="PROTON-COUPLED ZINC ANTIPORTER SLC30A9, MITOCHONDRIAL"/>
    <property type="match status" value="1"/>
</dbReference>
<comment type="caution">
    <text evidence="8">The sequence shown here is derived from an EMBL/GenBank/DDBJ whole genome shotgun (WGS) entry which is preliminary data.</text>
</comment>
<gene>
    <name evidence="8" type="ORF">BX592_117114</name>
</gene>
<feature type="transmembrane region" description="Helical" evidence="6">
    <location>
        <begin position="112"/>
        <end position="133"/>
    </location>
</feature>
<dbReference type="GO" id="GO:0006829">
    <property type="term" value="P:zinc ion transport"/>
    <property type="evidence" value="ECO:0007669"/>
    <property type="project" value="InterPro"/>
</dbReference>
<feature type="transmembrane region" description="Helical" evidence="6">
    <location>
        <begin position="157"/>
        <end position="183"/>
    </location>
</feature>
<reference evidence="8 9" key="1">
    <citation type="submission" date="2019-03" db="EMBL/GenBank/DDBJ databases">
        <title>Genomic Encyclopedia of Type Strains, Phase III (KMG-III): the genomes of soil and plant-associated and newly described type strains.</title>
        <authorList>
            <person name="Whitman W."/>
        </authorList>
    </citation>
    <scope>NUCLEOTIDE SEQUENCE [LARGE SCALE GENOMIC DNA]</scope>
    <source>
        <strain evidence="8 9">LMG 29544</strain>
    </source>
</reference>
<keyword evidence="9" id="KW-1185">Reference proteome</keyword>
<dbReference type="Pfam" id="PF01545">
    <property type="entry name" value="Cation_efflux"/>
    <property type="match status" value="1"/>
</dbReference>
<dbReference type="InterPro" id="IPR027469">
    <property type="entry name" value="Cation_efflux_TMD_sf"/>
</dbReference>
<sequence>MSTTVPRAVYYALASNVAVALCKFAAAAYTASGAALAEAIHSSADCMNQFFMLVGRRAASERADEQHPLGFGRESYFYAMVVALQIFIVGGLASAAVGIYRLTHITPLDHPLVVVAVLGASIVIEGAALRASVRTVGHELRSRGLWRWFRETGKPELLLVIGEDIAALAGVLVSLIAVAIAVWTGNPVFDALGGIGVGLVLMGTALLSLREIKSLIVGESAHRSVRAAMEKWLAARPEVRRIVSLVVLRWADDLLVAVQAELEPRGGEEQLVRAIDEIELALRAAFPAAKWIFFEPELSEHGDHPV</sequence>
<protein>
    <submittedName>
        <fullName evidence="8">Cation diffusion facilitator family transporter</fullName>
    </submittedName>
</protein>
<dbReference type="AlphaFoldDB" id="A0A4R8LJF3"/>
<organism evidence="8 9">
    <name type="scientific">Paraburkholderia rhizosphaerae</name>
    <dbReference type="NCBI Taxonomy" id="480658"/>
    <lineage>
        <taxon>Bacteria</taxon>
        <taxon>Pseudomonadati</taxon>
        <taxon>Pseudomonadota</taxon>
        <taxon>Betaproteobacteria</taxon>
        <taxon>Burkholderiales</taxon>
        <taxon>Burkholderiaceae</taxon>
        <taxon>Paraburkholderia</taxon>
    </lineage>
</organism>
<dbReference type="InterPro" id="IPR040177">
    <property type="entry name" value="SLC30A9"/>
</dbReference>